<comment type="caution">
    <text evidence="12">The sequence shown here is derived from an EMBL/GenBank/DDBJ whole genome shotgun (WGS) entry which is preliminary data.</text>
</comment>
<dbReference type="SUPFAM" id="SSF52540">
    <property type="entry name" value="P-loop containing nucleoside triphosphate hydrolases"/>
    <property type="match status" value="1"/>
</dbReference>
<evidence type="ECO:0000256" key="7">
    <source>
        <dbReference type="ARBA" id="ARBA00022989"/>
    </source>
</evidence>
<evidence type="ECO:0000256" key="11">
    <source>
        <dbReference type="SAM" id="Phobius"/>
    </source>
</evidence>
<comment type="similarity">
    <text evidence="2">Belongs to the SRP receptor beta subunit family.</text>
</comment>
<evidence type="ECO:0000256" key="8">
    <source>
        <dbReference type="ARBA" id="ARBA00023134"/>
    </source>
</evidence>
<dbReference type="InterPro" id="IPR027417">
    <property type="entry name" value="P-loop_NTPase"/>
</dbReference>
<evidence type="ECO:0000256" key="2">
    <source>
        <dbReference type="ARBA" id="ARBA00005619"/>
    </source>
</evidence>
<keyword evidence="7 11" id="KW-1133">Transmembrane helix</keyword>
<comment type="subcellular location">
    <subcellularLocation>
        <location evidence="1">Endoplasmic reticulum membrane</location>
        <topology evidence="1">Single-pass membrane protein</topology>
    </subcellularLocation>
</comment>
<evidence type="ECO:0000256" key="4">
    <source>
        <dbReference type="ARBA" id="ARBA00022692"/>
    </source>
</evidence>
<protein>
    <recommendedName>
        <fullName evidence="3">Signal recognition particle receptor subunit beta</fullName>
    </recommendedName>
</protein>
<gene>
    <name evidence="12" type="ORF">OJ252_320</name>
</gene>
<dbReference type="Gene3D" id="3.40.50.300">
    <property type="entry name" value="P-loop containing nucleotide triphosphate hydrolases"/>
    <property type="match status" value="1"/>
</dbReference>
<dbReference type="Proteomes" id="UP001071777">
    <property type="component" value="Unassembled WGS sequence"/>
</dbReference>
<evidence type="ECO:0000256" key="6">
    <source>
        <dbReference type="ARBA" id="ARBA00022824"/>
    </source>
</evidence>
<evidence type="ECO:0000256" key="9">
    <source>
        <dbReference type="ARBA" id="ARBA00023136"/>
    </source>
</evidence>
<reference evidence="12" key="1">
    <citation type="submission" date="2022-10" db="EMBL/GenBank/DDBJ databases">
        <title>Adaptive evolution leads to modifications in subtelomeric GC content in a zoonotic Cryptosporidium species.</title>
        <authorList>
            <person name="Li J."/>
            <person name="Feng Y."/>
            <person name="Xiao L."/>
        </authorList>
    </citation>
    <scope>NUCLEOTIDE SEQUENCE</scope>
    <source>
        <strain evidence="12">25894</strain>
    </source>
</reference>
<name>A0ABQ8PBC8_9CRYT</name>
<sequence length="554" mass="62707">MLWDLLFYIIITVLGASLLHSLRLVSIGIYYINCLLNSINIRIEGDRSRNNYLLIIGPSGSGKTTLFYKIKNDKMVNTTTSIAPGIIKVNDKYLIDIPGNRRIINEYVLKYLNSSISTIIVIDSSDKSSFKDAAEIIYSLLSNIVIRCSNHGSIDIGEIYKVLVLCNKSDITSSRSISYIKDELERGISMGWETDKLIIELSASIDKYGVGLQITKSLREFGVSCSASNNLRSDNLIISSSQKPNKNKIPHCKIYPKFEYQSHLDKIRWTSLEENSEVLANNVISLIVVLFMTIDVYDEIARMPRSNFESYFGHEVIDLVFFEAKQFSSYMRTRCIVIWVGTRDCLSQESLLSNNDGFLSGSEKGKINDTRQRHIDGSCLDRCITNLLVNYSVDSFEAKNELEASQYLISIVSGLHDIQNRPVSSKYRPKNVSGANINPWITQIMQIPGLSEDSARGLESVFKTPKELVRYVRDNLTGKGLVFSKSRLTYMRCCGLSSLLEIEQSPWFKKLTNIHYFCTKGFCTRKLGKSRARKLVILYGNISQPSKMISDQIL</sequence>
<dbReference type="Pfam" id="PF09439">
    <property type="entry name" value="SRPRB"/>
    <property type="match status" value="1"/>
</dbReference>
<keyword evidence="10" id="KW-0675">Receptor</keyword>
<dbReference type="InterPro" id="IPR024156">
    <property type="entry name" value="Small_GTPase_ARF"/>
</dbReference>
<dbReference type="PANTHER" id="PTHR45909">
    <property type="entry name" value="ADP-RIBOSYLATION FACTOR-RELATED PROTEIN 1"/>
    <property type="match status" value="1"/>
</dbReference>
<keyword evidence="9 11" id="KW-0472">Membrane</keyword>
<evidence type="ECO:0000313" key="12">
    <source>
        <dbReference type="EMBL" id="KAJ1615246.1"/>
    </source>
</evidence>
<feature type="transmembrane region" description="Helical" evidence="11">
    <location>
        <begin position="6"/>
        <end position="32"/>
    </location>
</feature>
<accession>A0ABQ8PBC8</accession>
<dbReference type="InterPro" id="IPR019009">
    <property type="entry name" value="SRP_receptor_beta_su"/>
</dbReference>
<dbReference type="InterPro" id="IPR042530">
    <property type="entry name" value="EME1/EME2_C"/>
</dbReference>
<proteinExistence type="inferred from homology"/>
<evidence type="ECO:0000256" key="3">
    <source>
        <dbReference type="ARBA" id="ARBA00020256"/>
    </source>
</evidence>
<organism evidence="12 13">
    <name type="scientific">Cryptosporidium canis</name>
    <dbReference type="NCBI Taxonomy" id="195482"/>
    <lineage>
        <taxon>Eukaryota</taxon>
        <taxon>Sar</taxon>
        <taxon>Alveolata</taxon>
        <taxon>Apicomplexa</taxon>
        <taxon>Conoidasida</taxon>
        <taxon>Coccidia</taxon>
        <taxon>Eucoccidiorida</taxon>
        <taxon>Eimeriorina</taxon>
        <taxon>Cryptosporidiidae</taxon>
        <taxon>Cryptosporidium</taxon>
    </lineage>
</organism>
<keyword evidence="13" id="KW-1185">Reference proteome</keyword>
<keyword evidence="6" id="KW-0256">Endoplasmic reticulum</keyword>
<dbReference type="EMBL" id="JAPCXB010000011">
    <property type="protein sequence ID" value="KAJ1615246.1"/>
    <property type="molecule type" value="Genomic_DNA"/>
</dbReference>
<evidence type="ECO:0000313" key="13">
    <source>
        <dbReference type="Proteomes" id="UP001071777"/>
    </source>
</evidence>
<evidence type="ECO:0000256" key="5">
    <source>
        <dbReference type="ARBA" id="ARBA00022741"/>
    </source>
</evidence>
<evidence type="ECO:0000256" key="1">
    <source>
        <dbReference type="ARBA" id="ARBA00004389"/>
    </source>
</evidence>
<keyword evidence="8" id="KW-0342">GTP-binding</keyword>
<dbReference type="PANTHER" id="PTHR45909:SF1">
    <property type="entry name" value="ADP-RIBOSYLATION FACTOR-RELATED PROTEIN 1"/>
    <property type="match status" value="1"/>
</dbReference>
<keyword evidence="4 11" id="KW-0812">Transmembrane</keyword>
<dbReference type="Gene3D" id="1.10.150.670">
    <property type="entry name" value="Crossover junction endonuclease EME1, DNA-binding domain"/>
    <property type="match status" value="1"/>
</dbReference>
<evidence type="ECO:0000256" key="10">
    <source>
        <dbReference type="ARBA" id="ARBA00023170"/>
    </source>
</evidence>
<keyword evidence="5" id="KW-0547">Nucleotide-binding</keyword>